<evidence type="ECO:0000256" key="6">
    <source>
        <dbReference type="ARBA" id="ARBA00022679"/>
    </source>
</evidence>
<dbReference type="PROSITE" id="PS50109">
    <property type="entry name" value="HIS_KIN"/>
    <property type="match status" value="1"/>
</dbReference>
<evidence type="ECO:0000259" key="17">
    <source>
        <dbReference type="PROSITE" id="PS50113"/>
    </source>
</evidence>
<organism evidence="18 19">
    <name type="scientific">Nocardioides imazamoxiresistens</name>
    <dbReference type="NCBI Taxonomy" id="3231893"/>
    <lineage>
        <taxon>Bacteria</taxon>
        <taxon>Bacillati</taxon>
        <taxon>Actinomycetota</taxon>
        <taxon>Actinomycetes</taxon>
        <taxon>Propionibacteriales</taxon>
        <taxon>Nocardioidaceae</taxon>
        <taxon>Nocardioides</taxon>
    </lineage>
</organism>
<dbReference type="EC" id="2.7.13.3" evidence="4"/>
<proteinExistence type="predicted"/>
<dbReference type="SMART" id="SM00388">
    <property type="entry name" value="HisKA"/>
    <property type="match status" value="1"/>
</dbReference>
<name>A0ABU3PZ74_9ACTN</name>
<keyword evidence="13" id="KW-0472">Membrane</keyword>
<evidence type="ECO:0000256" key="10">
    <source>
        <dbReference type="ARBA" id="ARBA00022840"/>
    </source>
</evidence>
<dbReference type="CDD" id="cd00082">
    <property type="entry name" value="HisKA"/>
    <property type="match status" value="1"/>
</dbReference>
<evidence type="ECO:0000256" key="8">
    <source>
        <dbReference type="ARBA" id="ARBA00022741"/>
    </source>
</evidence>
<dbReference type="InterPro" id="IPR036097">
    <property type="entry name" value="HisK_dim/P_sf"/>
</dbReference>
<dbReference type="PROSITE" id="PS50113">
    <property type="entry name" value="PAC"/>
    <property type="match status" value="1"/>
</dbReference>
<dbReference type="InterPro" id="IPR036890">
    <property type="entry name" value="HATPase_C_sf"/>
</dbReference>
<keyword evidence="7" id="KW-0812">Transmembrane</keyword>
<evidence type="ECO:0000256" key="11">
    <source>
        <dbReference type="ARBA" id="ARBA00022989"/>
    </source>
</evidence>
<evidence type="ECO:0000256" key="2">
    <source>
        <dbReference type="ARBA" id="ARBA00004141"/>
    </source>
</evidence>
<evidence type="ECO:0000256" key="7">
    <source>
        <dbReference type="ARBA" id="ARBA00022692"/>
    </source>
</evidence>
<dbReference type="SUPFAM" id="SSF55874">
    <property type="entry name" value="ATPase domain of HSP90 chaperone/DNA topoisomerase II/histidine kinase"/>
    <property type="match status" value="1"/>
</dbReference>
<comment type="subcellular location">
    <subcellularLocation>
        <location evidence="3">Cell membrane</location>
    </subcellularLocation>
    <subcellularLocation>
        <location evidence="2">Membrane</location>
        <topology evidence="2">Multi-pass membrane protein</topology>
    </subcellularLocation>
</comment>
<dbReference type="PRINTS" id="PR00344">
    <property type="entry name" value="BCTRLSENSOR"/>
</dbReference>
<evidence type="ECO:0000256" key="9">
    <source>
        <dbReference type="ARBA" id="ARBA00022777"/>
    </source>
</evidence>
<keyword evidence="9 18" id="KW-0418">Kinase</keyword>
<dbReference type="Proteomes" id="UP001268542">
    <property type="component" value="Unassembled WGS sequence"/>
</dbReference>
<feature type="domain" description="PAC" evidence="17">
    <location>
        <begin position="186"/>
        <end position="242"/>
    </location>
</feature>
<comment type="caution">
    <text evidence="18">The sequence shown here is derived from an EMBL/GenBank/DDBJ whole genome shotgun (WGS) entry which is preliminary data.</text>
</comment>
<dbReference type="InterPro" id="IPR005467">
    <property type="entry name" value="His_kinase_dom"/>
</dbReference>
<keyword evidence="12" id="KW-0902">Two-component regulatory system</keyword>
<reference evidence="18 19" key="1">
    <citation type="submission" date="2023-08" db="EMBL/GenBank/DDBJ databases">
        <title>Nocardioides seae sp. nov., a bacterium isolated from a soil.</title>
        <authorList>
            <person name="Wang X."/>
        </authorList>
    </citation>
    <scope>NUCLEOTIDE SEQUENCE [LARGE SCALE GENOMIC DNA]</scope>
    <source>
        <strain evidence="18 19">YZH12</strain>
    </source>
</reference>
<keyword evidence="5" id="KW-0597">Phosphoprotein</keyword>
<dbReference type="EMBL" id="JAVYII010000005">
    <property type="protein sequence ID" value="MDT9594102.1"/>
    <property type="molecule type" value="Genomic_DNA"/>
</dbReference>
<feature type="domain" description="PAS" evidence="16">
    <location>
        <begin position="1"/>
        <end position="41"/>
    </location>
</feature>
<evidence type="ECO:0000256" key="1">
    <source>
        <dbReference type="ARBA" id="ARBA00000085"/>
    </source>
</evidence>
<evidence type="ECO:0000259" key="15">
    <source>
        <dbReference type="PROSITE" id="PS50109"/>
    </source>
</evidence>
<dbReference type="InterPro" id="IPR050351">
    <property type="entry name" value="BphY/WalK/GraS-like"/>
</dbReference>
<dbReference type="InterPro" id="IPR013767">
    <property type="entry name" value="PAS_fold"/>
</dbReference>
<dbReference type="PANTHER" id="PTHR42878:SF7">
    <property type="entry name" value="SENSOR HISTIDINE KINASE GLRK"/>
    <property type="match status" value="1"/>
</dbReference>
<evidence type="ECO:0000256" key="5">
    <source>
        <dbReference type="ARBA" id="ARBA00022553"/>
    </source>
</evidence>
<dbReference type="SUPFAM" id="SSF55785">
    <property type="entry name" value="PYP-like sensor domain (PAS domain)"/>
    <property type="match status" value="2"/>
</dbReference>
<dbReference type="PANTHER" id="PTHR42878">
    <property type="entry name" value="TWO-COMPONENT HISTIDINE KINASE"/>
    <property type="match status" value="1"/>
</dbReference>
<gene>
    <name evidence="18" type="ORF">RDV89_13550</name>
</gene>
<dbReference type="Gene3D" id="3.30.450.20">
    <property type="entry name" value="PAS domain"/>
    <property type="match status" value="2"/>
</dbReference>
<evidence type="ECO:0000256" key="14">
    <source>
        <dbReference type="ARBA" id="ARBA00039401"/>
    </source>
</evidence>
<dbReference type="Pfam" id="PF00989">
    <property type="entry name" value="PAS"/>
    <property type="match status" value="1"/>
</dbReference>
<evidence type="ECO:0000313" key="19">
    <source>
        <dbReference type="Proteomes" id="UP001268542"/>
    </source>
</evidence>
<dbReference type="InterPro" id="IPR004358">
    <property type="entry name" value="Sig_transdc_His_kin-like_C"/>
</dbReference>
<evidence type="ECO:0000256" key="4">
    <source>
        <dbReference type="ARBA" id="ARBA00012438"/>
    </source>
</evidence>
<dbReference type="Gene3D" id="1.10.287.130">
    <property type="match status" value="1"/>
</dbReference>
<dbReference type="PROSITE" id="PS50112">
    <property type="entry name" value="PAS"/>
    <property type="match status" value="2"/>
</dbReference>
<dbReference type="RefSeq" id="WP_315733583.1">
    <property type="nucleotide sequence ID" value="NZ_JAVYII010000005.1"/>
</dbReference>
<dbReference type="Pfam" id="PF13426">
    <property type="entry name" value="PAS_9"/>
    <property type="match status" value="1"/>
</dbReference>
<dbReference type="InterPro" id="IPR003661">
    <property type="entry name" value="HisK_dim/P_dom"/>
</dbReference>
<keyword evidence="19" id="KW-1185">Reference proteome</keyword>
<dbReference type="GO" id="GO:0016301">
    <property type="term" value="F:kinase activity"/>
    <property type="evidence" value="ECO:0007669"/>
    <property type="project" value="UniProtKB-KW"/>
</dbReference>
<keyword evidence="11" id="KW-1133">Transmembrane helix</keyword>
<dbReference type="InterPro" id="IPR003594">
    <property type="entry name" value="HATPase_dom"/>
</dbReference>
<comment type="catalytic activity">
    <reaction evidence="1">
        <text>ATP + protein L-histidine = ADP + protein N-phospho-L-histidine.</text>
        <dbReference type="EC" id="2.7.13.3"/>
    </reaction>
</comment>
<dbReference type="Pfam" id="PF02518">
    <property type="entry name" value="HATPase_c"/>
    <property type="match status" value="1"/>
</dbReference>
<keyword evidence="10" id="KW-0067">ATP-binding</keyword>
<evidence type="ECO:0000256" key="3">
    <source>
        <dbReference type="ARBA" id="ARBA00004236"/>
    </source>
</evidence>
<dbReference type="SMART" id="SM00387">
    <property type="entry name" value="HATPase_c"/>
    <property type="match status" value="1"/>
</dbReference>
<dbReference type="NCBIfam" id="TIGR00229">
    <property type="entry name" value="sensory_box"/>
    <property type="match status" value="2"/>
</dbReference>
<dbReference type="InterPro" id="IPR000014">
    <property type="entry name" value="PAS"/>
</dbReference>
<feature type="domain" description="PAS" evidence="16">
    <location>
        <begin position="119"/>
        <end position="161"/>
    </location>
</feature>
<keyword evidence="6" id="KW-0808">Transferase</keyword>
<sequence>MSARPNVREAVVITALDGRVLSWATAAQELTGWAADEVVGRRSPLTPERSEAARCLDVLRAEALATGRGTGEVACVLADGSTLVCVADVHLLLDLAQGQAGFCEVLRPVVDAADALPAHEALLEQVVGHAIVRLDPEGVVRSWSLGAVRMKGYRAEEIVGRHFTAFYTDVDRANGRPAMLLDMARRDGLARDVGWRVRADGSRFWGEISINALHAPDGELSGFLKVTRDLTPDKLREIEHQKLFRALGHDLRNPLAAARGFIDVARENLADDPAHAATGALLERSGLALVRITSMLDELLRTVTHASTNDHSQQAHPLRLTDAAAQVLGDLSALHDVRRVELDLGAATVYATSVDLIRVLSNLVGNALRYSDGVVRVAATVGAESVDITVGDSGRGIHPDDLASIFELGTRGRMAEEGDGGHGDGLASVRYLVEKHGGTVHIDSRLDVGTTVTVSLPRDYRSPGAGAGAGALAEEGA</sequence>
<feature type="domain" description="Histidine kinase" evidence="15">
    <location>
        <begin position="246"/>
        <end position="460"/>
    </location>
</feature>
<evidence type="ECO:0000256" key="13">
    <source>
        <dbReference type="ARBA" id="ARBA00023136"/>
    </source>
</evidence>
<dbReference type="CDD" id="cd00130">
    <property type="entry name" value="PAS"/>
    <property type="match status" value="2"/>
</dbReference>
<keyword evidence="8" id="KW-0547">Nucleotide-binding</keyword>
<dbReference type="InterPro" id="IPR000700">
    <property type="entry name" value="PAS-assoc_C"/>
</dbReference>
<evidence type="ECO:0000259" key="16">
    <source>
        <dbReference type="PROSITE" id="PS50112"/>
    </source>
</evidence>
<protein>
    <recommendedName>
        <fullName evidence="14">Sensor-like histidine kinase SenX3</fullName>
        <ecNumber evidence="4">2.7.13.3</ecNumber>
    </recommendedName>
</protein>
<dbReference type="InterPro" id="IPR035965">
    <property type="entry name" value="PAS-like_dom_sf"/>
</dbReference>
<dbReference type="SUPFAM" id="SSF47384">
    <property type="entry name" value="Homodimeric domain of signal transducing histidine kinase"/>
    <property type="match status" value="1"/>
</dbReference>
<dbReference type="Gene3D" id="3.30.565.10">
    <property type="entry name" value="Histidine kinase-like ATPase, C-terminal domain"/>
    <property type="match status" value="1"/>
</dbReference>
<evidence type="ECO:0000256" key="12">
    <source>
        <dbReference type="ARBA" id="ARBA00023012"/>
    </source>
</evidence>
<evidence type="ECO:0000313" key="18">
    <source>
        <dbReference type="EMBL" id="MDT9594102.1"/>
    </source>
</evidence>
<accession>A0ABU3PZ74</accession>